<dbReference type="HOGENOM" id="CLU_480058_0_0_1"/>
<dbReference type="eggNOG" id="KOG0524">
    <property type="taxonomic scope" value="Eukaryota"/>
</dbReference>
<organism evidence="2 3">
    <name type="scientific">Rhodnius prolixus</name>
    <name type="common">Triatomid bug</name>
    <dbReference type="NCBI Taxonomy" id="13249"/>
    <lineage>
        <taxon>Eukaryota</taxon>
        <taxon>Metazoa</taxon>
        <taxon>Ecdysozoa</taxon>
        <taxon>Arthropoda</taxon>
        <taxon>Hexapoda</taxon>
        <taxon>Insecta</taxon>
        <taxon>Pterygota</taxon>
        <taxon>Neoptera</taxon>
        <taxon>Paraneoptera</taxon>
        <taxon>Hemiptera</taxon>
        <taxon>Heteroptera</taxon>
        <taxon>Panheteroptera</taxon>
        <taxon>Cimicomorpha</taxon>
        <taxon>Reduviidae</taxon>
        <taxon>Triatominae</taxon>
        <taxon>Rhodnius</taxon>
    </lineage>
</organism>
<sequence>MMETPKITTVTSKCTNYGVQYIDVTNSPVFMGLRTGFVNPQTIKLRRSIDLSNVCEENSEGVLPGTEFTVAELEAILTDSNANNNKGNNQSLEVSPINSNNENGISSCSIQFILEESDLTQDKRLIDLNTPVYLDVTEQNEESIVIETDIGSSVEVTTEDLIESDSLMHNVDYGQTSNFDSEFNLKNSDTQQLVLNEEQSISPNETNNELISEEEIKLIEGLTNKHDKQSDYVSTMTAYNQSKNYEILKAAKSLYSKRTRTLWHWIDPKIPKSKLKNTVLLAWDNLPAWQKQIYISQVLGKFSMDVVTPMVNPQLAGIAANPPQRRDTSAVQRNVARKRIILRNISATALSKGRPVNKLQGLNLSFFNTRTCVTRSSLVKNNNVSTKFNPLLVLSNITTQKSSILDNPLTVNTSINEFPLLTDLIYKDHINWRSSIEEPGKIIEKQAARLIVIRRRKMKRHKLKKLRKKMKFEWAKVRLKREMRKEKAFQAELMAKIRETEKFDAVAYATQKINKANEVLIPKLWKGKRLPEFLIKELLVEKENKKAKVLAKIERKKKISSKVSDYNV</sequence>
<dbReference type="Proteomes" id="UP000015103">
    <property type="component" value="Unassembled WGS sequence"/>
</dbReference>
<evidence type="ECO:0000313" key="2">
    <source>
        <dbReference type="EnsemblMetazoa" id="RPRC008527-PA"/>
    </source>
</evidence>
<reference evidence="2" key="1">
    <citation type="submission" date="2015-05" db="UniProtKB">
        <authorList>
            <consortium name="EnsemblMetazoa"/>
        </authorList>
    </citation>
    <scope>IDENTIFICATION</scope>
</reference>
<dbReference type="VEuPathDB" id="VectorBase:RPRC008527"/>
<proteinExistence type="predicted"/>
<evidence type="ECO:0000259" key="1">
    <source>
        <dbReference type="SMART" id="SM01155"/>
    </source>
</evidence>
<dbReference type="Pfam" id="PF08213">
    <property type="entry name" value="COX24_C"/>
    <property type="match status" value="1"/>
</dbReference>
<dbReference type="STRING" id="13249.T1HWV7"/>
<evidence type="ECO:0000313" key="3">
    <source>
        <dbReference type="Proteomes" id="UP000015103"/>
    </source>
</evidence>
<feature type="domain" description="Ribosomal protein mS38 C-terminal" evidence="1">
    <location>
        <begin position="446"/>
        <end position="479"/>
    </location>
</feature>
<dbReference type="AlphaFoldDB" id="T1HWV7"/>
<dbReference type="InParanoid" id="T1HWV7"/>
<dbReference type="InterPro" id="IPR013177">
    <property type="entry name" value="Ribosomal_mS38_C"/>
</dbReference>
<dbReference type="SMART" id="SM01155">
    <property type="entry name" value="DUF1713"/>
    <property type="match status" value="1"/>
</dbReference>
<protein>
    <submittedName>
        <fullName evidence="2">DUF1713 domain-containing protein</fullName>
    </submittedName>
</protein>
<name>T1HWV7_RHOPR</name>
<dbReference type="EMBL" id="ACPB03023669">
    <property type="status" value="NOT_ANNOTATED_CDS"/>
    <property type="molecule type" value="Genomic_DNA"/>
</dbReference>
<accession>T1HWV7</accession>
<dbReference type="EnsemblMetazoa" id="RPRC008527-RA">
    <property type="protein sequence ID" value="RPRC008527-PA"/>
    <property type="gene ID" value="RPRC008527"/>
</dbReference>
<keyword evidence="3" id="KW-1185">Reference proteome</keyword>